<sequence>MLGLVNALAVFLFCLLAALSIAAFAALPNKLPTMDNLFLYFAIFIVERSLFTILSLDLQRLVLNDRLDLYICGLVGRAITFPILLLLFVNLFHEGRTALTRWLGSLSVLAALNVVLWLGHNWGIAKYANWTSLDTFLLFLLLMLVSLALKRGYQLITQ</sequence>
<reference evidence="3 4" key="1">
    <citation type="submission" date="2018-10" db="EMBL/GenBank/DDBJ databases">
        <title>Genome Sequence of Cohnella sp.</title>
        <authorList>
            <person name="Srinivasan S."/>
            <person name="Kim M.K."/>
        </authorList>
    </citation>
    <scope>NUCLEOTIDE SEQUENCE [LARGE SCALE GENOMIC DNA]</scope>
    <source>
        <strain evidence="3 4">18JY8-7</strain>
    </source>
</reference>
<dbReference type="KEGG" id="coh:EAV92_16905"/>
<feature type="transmembrane region" description="Helical" evidence="1">
    <location>
        <begin position="38"/>
        <end position="58"/>
    </location>
</feature>
<dbReference type="AlphaFoldDB" id="A0A3G3K0Y6"/>
<evidence type="ECO:0000256" key="2">
    <source>
        <dbReference type="SAM" id="SignalP"/>
    </source>
</evidence>
<protein>
    <submittedName>
        <fullName evidence="3">Uncharacterized protein</fullName>
    </submittedName>
</protein>
<keyword evidence="1" id="KW-1133">Transmembrane helix</keyword>
<feature type="transmembrane region" description="Helical" evidence="1">
    <location>
        <begin position="130"/>
        <end position="149"/>
    </location>
</feature>
<name>A0A3G3K0Y6_9BACL</name>
<dbReference type="EMBL" id="CP033433">
    <property type="protein sequence ID" value="AYQ74092.1"/>
    <property type="molecule type" value="Genomic_DNA"/>
</dbReference>
<dbReference type="RefSeq" id="WP_123042174.1">
    <property type="nucleotide sequence ID" value="NZ_CP033433.1"/>
</dbReference>
<feature type="signal peptide" evidence="2">
    <location>
        <begin position="1"/>
        <end position="25"/>
    </location>
</feature>
<feature type="transmembrane region" description="Helical" evidence="1">
    <location>
        <begin position="99"/>
        <end position="118"/>
    </location>
</feature>
<feature type="chain" id="PRO_5018336709" evidence="2">
    <location>
        <begin position="26"/>
        <end position="158"/>
    </location>
</feature>
<keyword evidence="2" id="KW-0732">Signal</keyword>
<evidence type="ECO:0000313" key="4">
    <source>
        <dbReference type="Proteomes" id="UP000269097"/>
    </source>
</evidence>
<evidence type="ECO:0000256" key="1">
    <source>
        <dbReference type="SAM" id="Phobius"/>
    </source>
</evidence>
<proteinExistence type="predicted"/>
<organism evidence="3 4">
    <name type="scientific">Cohnella candidum</name>
    <dbReference type="NCBI Taxonomy" id="2674991"/>
    <lineage>
        <taxon>Bacteria</taxon>
        <taxon>Bacillati</taxon>
        <taxon>Bacillota</taxon>
        <taxon>Bacilli</taxon>
        <taxon>Bacillales</taxon>
        <taxon>Paenibacillaceae</taxon>
        <taxon>Cohnella</taxon>
    </lineage>
</organism>
<gene>
    <name evidence="3" type="ORF">EAV92_16905</name>
</gene>
<accession>A0A3G3K0Y6</accession>
<keyword evidence="1" id="KW-0812">Transmembrane</keyword>
<keyword evidence="1" id="KW-0472">Membrane</keyword>
<feature type="transmembrane region" description="Helical" evidence="1">
    <location>
        <begin position="70"/>
        <end position="93"/>
    </location>
</feature>
<dbReference type="Proteomes" id="UP000269097">
    <property type="component" value="Chromosome"/>
</dbReference>
<evidence type="ECO:0000313" key="3">
    <source>
        <dbReference type="EMBL" id="AYQ74092.1"/>
    </source>
</evidence>
<keyword evidence="4" id="KW-1185">Reference proteome</keyword>